<dbReference type="GO" id="GO:0050897">
    <property type="term" value="F:cobalt ion binding"/>
    <property type="evidence" value="ECO:0007669"/>
    <property type="project" value="InterPro"/>
</dbReference>
<protein>
    <recommendedName>
        <fullName evidence="5">allantoinase</fullName>
        <ecNumber evidence="5">3.5.2.5</ecNumber>
    </recommendedName>
</protein>
<evidence type="ECO:0000256" key="2">
    <source>
        <dbReference type="ARBA" id="ARBA00004968"/>
    </source>
</evidence>
<dbReference type="GO" id="GO:0000256">
    <property type="term" value="P:allantoin catabolic process"/>
    <property type="evidence" value="ECO:0007669"/>
    <property type="project" value="InterPro"/>
</dbReference>
<dbReference type="SUPFAM" id="SSF51556">
    <property type="entry name" value="Metallo-dependent hydrolases"/>
    <property type="match status" value="1"/>
</dbReference>
<evidence type="ECO:0000313" key="11">
    <source>
        <dbReference type="EMBL" id="KFI55212.1"/>
    </source>
</evidence>
<keyword evidence="7 11" id="KW-0378">Hydrolase</keyword>
<evidence type="ECO:0000256" key="1">
    <source>
        <dbReference type="ARBA" id="ARBA00001947"/>
    </source>
</evidence>
<comment type="pathway">
    <text evidence="2">Nitrogen metabolism; (S)-allantoin degradation; allantoate from (S)-allantoin: step 1/1.</text>
</comment>
<dbReference type="OrthoDB" id="9803027at2"/>
<dbReference type="NCBIfam" id="TIGR03178">
    <property type="entry name" value="allantoinase"/>
    <property type="match status" value="1"/>
</dbReference>
<organism evidence="11 12">
    <name type="scientific">Bifidobacterium callitrichos DSM 23973</name>
    <dbReference type="NCBI Taxonomy" id="1437609"/>
    <lineage>
        <taxon>Bacteria</taxon>
        <taxon>Bacillati</taxon>
        <taxon>Actinomycetota</taxon>
        <taxon>Actinomycetes</taxon>
        <taxon>Bifidobacteriales</taxon>
        <taxon>Bifidobacteriaceae</taxon>
        <taxon>Bifidobacterium</taxon>
    </lineage>
</organism>
<dbReference type="GO" id="GO:0006145">
    <property type="term" value="P:purine nucleobase catabolic process"/>
    <property type="evidence" value="ECO:0007669"/>
    <property type="project" value="TreeGrafter"/>
</dbReference>
<dbReference type="EC" id="3.5.2.5" evidence="5"/>
<accession>A0A087A8W2</accession>
<dbReference type="InterPro" id="IPR011059">
    <property type="entry name" value="Metal-dep_hydrolase_composite"/>
</dbReference>
<dbReference type="GO" id="GO:0008270">
    <property type="term" value="F:zinc ion binding"/>
    <property type="evidence" value="ECO:0007669"/>
    <property type="project" value="InterPro"/>
</dbReference>
<evidence type="ECO:0000256" key="7">
    <source>
        <dbReference type="ARBA" id="ARBA00022801"/>
    </source>
</evidence>
<dbReference type="InterPro" id="IPR032466">
    <property type="entry name" value="Metal_Hydrolase"/>
</dbReference>
<evidence type="ECO:0000313" key="12">
    <source>
        <dbReference type="Proteomes" id="UP000029072"/>
    </source>
</evidence>
<dbReference type="InterPro" id="IPR050138">
    <property type="entry name" value="DHOase/Allantoinase_Hydrolase"/>
</dbReference>
<evidence type="ECO:0000256" key="5">
    <source>
        <dbReference type="ARBA" id="ARBA00012863"/>
    </source>
</evidence>
<dbReference type="STRING" id="1437609.BCAL_1228"/>
<keyword evidence="6" id="KW-0479">Metal-binding</keyword>
<dbReference type="InterPro" id="IPR017593">
    <property type="entry name" value="Allantoinase"/>
</dbReference>
<dbReference type="AlphaFoldDB" id="A0A087A8W2"/>
<sequence>MSGMNGMNDVDLKITGRMLLGGVVVNGTVLVNDGRIVSVTRGRGLDGAGDSAADASGNAIAPVDARETITLADDEVLIPGIVDTHVHINEPGRTEWEGFDHATRAAAAGGVTTVLDMPLNSNPPTLTVDALNVKKACAEHKAHTQLGFWGGVDETNLGTGMLKRLWDEGVFGFKCFLSPSGVDEYGSLAYPKLEAAMREIASFGGQLIIHAEDPRELAAHGGHVTDSYRSFADSRPAECEAHAVAQVVEAVERTGCRTHLLHISCGASLDVIREAKAKGLPITAETCPHYLTIDCDHIPDGNTAFKCCPPIRSLDEQDALWAGLVDGTLDFIATDHSPATAAMKAGGLAKAWGGVSSLQVGFRAVLTEAKRRGLGLADAVRWMSENTARFAGFHDRGAIAPGMRADLVVIRPDERFTVHADELLSRNPISAFDGRVLDGVISRTMIGGVTVHPDDFSEAGDPANLIRRPYTAEEPAPSDSERF</sequence>
<feature type="region of interest" description="Disordered" evidence="9">
    <location>
        <begin position="453"/>
        <end position="483"/>
    </location>
</feature>
<dbReference type="EMBL" id="JGYS01000006">
    <property type="protein sequence ID" value="KFI55212.1"/>
    <property type="molecule type" value="Genomic_DNA"/>
</dbReference>
<dbReference type="Gene3D" id="3.20.20.140">
    <property type="entry name" value="Metal-dependent hydrolases"/>
    <property type="match status" value="1"/>
</dbReference>
<dbReference type="Proteomes" id="UP000029072">
    <property type="component" value="Unassembled WGS sequence"/>
</dbReference>
<dbReference type="RefSeq" id="WP_081887246.1">
    <property type="nucleotide sequence ID" value="NZ_JDUV01000003.1"/>
</dbReference>
<evidence type="ECO:0000256" key="3">
    <source>
        <dbReference type="ARBA" id="ARBA00010368"/>
    </source>
</evidence>
<proteinExistence type="inferred from homology"/>
<evidence type="ECO:0000256" key="6">
    <source>
        <dbReference type="ARBA" id="ARBA00022723"/>
    </source>
</evidence>
<evidence type="ECO:0000256" key="8">
    <source>
        <dbReference type="ARBA" id="ARBA00022833"/>
    </source>
</evidence>
<keyword evidence="8" id="KW-0862">Zinc</keyword>
<evidence type="ECO:0000256" key="9">
    <source>
        <dbReference type="SAM" id="MobiDB-lite"/>
    </source>
</evidence>
<dbReference type="GO" id="GO:0005737">
    <property type="term" value="C:cytoplasm"/>
    <property type="evidence" value="ECO:0007669"/>
    <property type="project" value="TreeGrafter"/>
</dbReference>
<evidence type="ECO:0000256" key="4">
    <source>
        <dbReference type="ARBA" id="ARBA00011881"/>
    </source>
</evidence>
<dbReference type="Pfam" id="PF01979">
    <property type="entry name" value="Amidohydro_1"/>
    <property type="match status" value="1"/>
</dbReference>
<comment type="subunit">
    <text evidence="4">Homotetramer.</text>
</comment>
<comment type="similarity">
    <text evidence="3">Belongs to the metallo-dependent hydrolases superfamily. Allantoinase family.</text>
</comment>
<dbReference type="PANTHER" id="PTHR43668">
    <property type="entry name" value="ALLANTOINASE"/>
    <property type="match status" value="1"/>
</dbReference>
<evidence type="ECO:0000259" key="10">
    <source>
        <dbReference type="Pfam" id="PF01979"/>
    </source>
</evidence>
<dbReference type="GO" id="GO:0004038">
    <property type="term" value="F:allantoinase activity"/>
    <property type="evidence" value="ECO:0007669"/>
    <property type="project" value="UniProtKB-EC"/>
</dbReference>
<reference evidence="11 12" key="1">
    <citation type="submission" date="2014-03" db="EMBL/GenBank/DDBJ databases">
        <title>Genomics of Bifidobacteria.</title>
        <authorList>
            <person name="Ventura M."/>
            <person name="Milani C."/>
            <person name="Lugli G.A."/>
        </authorList>
    </citation>
    <scope>NUCLEOTIDE SEQUENCE [LARGE SCALE GENOMIC DNA]</scope>
    <source>
        <strain evidence="11 12">DSM 23973</strain>
    </source>
</reference>
<name>A0A087A8W2_9BIFI</name>
<comment type="cofactor">
    <cofactor evidence="1">
        <name>Zn(2+)</name>
        <dbReference type="ChEBI" id="CHEBI:29105"/>
    </cofactor>
</comment>
<feature type="domain" description="Amidohydrolase-related" evidence="10">
    <location>
        <begin position="76"/>
        <end position="451"/>
    </location>
</feature>
<dbReference type="SUPFAM" id="SSF51338">
    <property type="entry name" value="Composite domain of metallo-dependent hydrolases"/>
    <property type="match status" value="1"/>
</dbReference>
<dbReference type="PANTHER" id="PTHR43668:SF2">
    <property type="entry name" value="ALLANTOINASE"/>
    <property type="match status" value="1"/>
</dbReference>
<comment type="caution">
    <text evidence="11">The sequence shown here is derived from an EMBL/GenBank/DDBJ whole genome shotgun (WGS) entry which is preliminary data.</text>
</comment>
<dbReference type="InterPro" id="IPR006680">
    <property type="entry name" value="Amidohydro-rel"/>
</dbReference>
<dbReference type="eggNOG" id="COG0044">
    <property type="taxonomic scope" value="Bacteria"/>
</dbReference>
<gene>
    <name evidence="11" type="ORF">BCAL_1228</name>
</gene>